<evidence type="ECO:0000256" key="1">
    <source>
        <dbReference type="SAM" id="Phobius"/>
    </source>
</evidence>
<organism evidence="2 3">
    <name type="scientific">Methylovulum psychrotolerans</name>
    <dbReference type="NCBI Taxonomy" id="1704499"/>
    <lineage>
        <taxon>Bacteria</taxon>
        <taxon>Pseudomonadati</taxon>
        <taxon>Pseudomonadota</taxon>
        <taxon>Gammaproteobacteria</taxon>
        <taxon>Methylococcales</taxon>
        <taxon>Methylococcaceae</taxon>
        <taxon>Methylovulum</taxon>
    </lineage>
</organism>
<dbReference type="KEGG" id="mpsy:CEK71_18860"/>
<dbReference type="AlphaFoldDB" id="A0A1Z4C356"/>
<sequence length="150" mass="17215">MSSCDVAAIGWVIALVGLIVNHRLTGQRDTRKEIRGELDKFLVALKVLRDAANDYYFPAKPDTQPKRMALDIHNQFSELDRLVEWLKSRQKGMDLDGDFADLFEMVTGDDFESSAHLPGGHHARKCQDISIKIQTIIAKIEQWYSKHYQR</sequence>
<name>A0A1Z4C356_9GAMM</name>
<dbReference type="Proteomes" id="UP000197019">
    <property type="component" value="Chromosome"/>
</dbReference>
<evidence type="ECO:0000313" key="3">
    <source>
        <dbReference type="Proteomes" id="UP000197019"/>
    </source>
</evidence>
<gene>
    <name evidence="2" type="ORF">CEK71_18860</name>
</gene>
<dbReference type="EMBL" id="CP022129">
    <property type="protein sequence ID" value="ASF47962.1"/>
    <property type="molecule type" value="Genomic_DNA"/>
</dbReference>
<keyword evidence="3" id="KW-1185">Reference proteome</keyword>
<feature type="transmembrane region" description="Helical" evidence="1">
    <location>
        <begin position="6"/>
        <end position="25"/>
    </location>
</feature>
<protein>
    <submittedName>
        <fullName evidence="2">Uncharacterized protein</fullName>
    </submittedName>
</protein>
<keyword evidence="1" id="KW-1133">Transmembrane helix</keyword>
<dbReference type="OrthoDB" id="7032872at2"/>
<keyword evidence="1" id="KW-0812">Transmembrane</keyword>
<evidence type="ECO:0000313" key="2">
    <source>
        <dbReference type="EMBL" id="ASF47962.1"/>
    </source>
</evidence>
<proteinExistence type="predicted"/>
<keyword evidence="1" id="KW-0472">Membrane</keyword>
<dbReference type="RefSeq" id="WP_088620832.1">
    <property type="nucleotide sequence ID" value="NZ_CP022129.1"/>
</dbReference>
<reference evidence="2 3" key="1">
    <citation type="submission" date="2017-06" db="EMBL/GenBank/DDBJ databases">
        <title>Genome Sequencing of the methanotroph Methylovulum psychrotolerants str. HV10-M2 isolated from a high-altitude environment.</title>
        <authorList>
            <person name="Mateos-Rivera A."/>
        </authorList>
    </citation>
    <scope>NUCLEOTIDE SEQUENCE [LARGE SCALE GENOMIC DNA]</scope>
    <source>
        <strain evidence="2 3">HV10_M2</strain>
    </source>
</reference>
<accession>A0A1Z4C356</accession>